<evidence type="ECO:0000256" key="1">
    <source>
        <dbReference type="SAM" id="MobiDB-lite"/>
    </source>
</evidence>
<comment type="caution">
    <text evidence="2">The sequence shown here is derived from an EMBL/GenBank/DDBJ whole genome shotgun (WGS) entry which is preliminary data.</text>
</comment>
<proteinExistence type="predicted"/>
<keyword evidence="3" id="KW-1185">Reference proteome</keyword>
<dbReference type="EMBL" id="JACAGB010000034">
    <property type="protein sequence ID" value="KAF6294315.1"/>
    <property type="molecule type" value="Genomic_DNA"/>
</dbReference>
<gene>
    <name evidence="2" type="ORF">mPipKuh1_009725</name>
</gene>
<feature type="compositionally biased region" description="Basic residues" evidence="1">
    <location>
        <begin position="26"/>
        <end position="35"/>
    </location>
</feature>
<protein>
    <submittedName>
        <fullName evidence="2">Uncharacterized protein</fullName>
    </submittedName>
</protein>
<sequence length="192" mass="20488">MKHQHSPPLTRLSQSSKESPAWRPRQGSHIHHREHRASPLAGALWTSLSQTACGVGRGPLAATRLPGDTRCGPVTPKPGRRWDPRPSLCPPPKCSSHGPEAGEVQGEGNVGGRRTGCETCISTPQGGLRSDPSLGQADPRSLTGREPVQLVGRPAVARLASIEMQKGETCNVRNGWSADRGRCWAPARPQTG</sequence>
<feature type="region of interest" description="Disordered" evidence="1">
    <location>
        <begin position="1"/>
        <end position="37"/>
    </location>
</feature>
<accession>A0A7J7T1E7</accession>
<evidence type="ECO:0000313" key="2">
    <source>
        <dbReference type="EMBL" id="KAF6294315.1"/>
    </source>
</evidence>
<evidence type="ECO:0000313" key="3">
    <source>
        <dbReference type="Proteomes" id="UP000558488"/>
    </source>
</evidence>
<dbReference type="AlphaFoldDB" id="A0A7J7T1E7"/>
<name>A0A7J7T1E7_PIPKU</name>
<organism evidence="2 3">
    <name type="scientific">Pipistrellus kuhlii</name>
    <name type="common">Kuhl's pipistrelle</name>
    <dbReference type="NCBI Taxonomy" id="59472"/>
    <lineage>
        <taxon>Eukaryota</taxon>
        <taxon>Metazoa</taxon>
        <taxon>Chordata</taxon>
        <taxon>Craniata</taxon>
        <taxon>Vertebrata</taxon>
        <taxon>Euteleostomi</taxon>
        <taxon>Mammalia</taxon>
        <taxon>Eutheria</taxon>
        <taxon>Laurasiatheria</taxon>
        <taxon>Chiroptera</taxon>
        <taxon>Yangochiroptera</taxon>
        <taxon>Vespertilionidae</taxon>
        <taxon>Pipistrellus</taxon>
    </lineage>
</organism>
<feature type="region of interest" description="Disordered" evidence="1">
    <location>
        <begin position="53"/>
        <end position="148"/>
    </location>
</feature>
<dbReference type="Proteomes" id="UP000558488">
    <property type="component" value="Unassembled WGS sequence"/>
</dbReference>
<reference evidence="2 3" key="1">
    <citation type="journal article" date="2020" name="Nature">
        <title>Six reference-quality genomes reveal evolution of bat adaptations.</title>
        <authorList>
            <person name="Jebb D."/>
            <person name="Huang Z."/>
            <person name="Pippel M."/>
            <person name="Hughes G.M."/>
            <person name="Lavrichenko K."/>
            <person name="Devanna P."/>
            <person name="Winkler S."/>
            <person name="Jermiin L.S."/>
            <person name="Skirmuntt E.C."/>
            <person name="Katzourakis A."/>
            <person name="Burkitt-Gray L."/>
            <person name="Ray D.A."/>
            <person name="Sullivan K.A.M."/>
            <person name="Roscito J.G."/>
            <person name="Kirilenko B.M."/>
            <person name="Davalos L.M."/>
            <person name="Corthals A.P."/>
            <person name="Power M.L."/>
            <person name="Jones G."/>
            <person name="Ransome R.D."/>
            <person name="Dechmann D.K.N."/>
            <person name="Locatelli A.G."/>
            <person name="Puechmaille S.J."/>
            <person name="Fedrigo O."/>
            <person name="Jarvis E.D."/>
            <person name="Hiller M."/>
            <person name="Vernes S.C."/>
            <person name="Myers E.W."/>
            <person name="Teeling E.C."/>
        </authorList>
    </citation>
    <scope>NUCLEOTIDE SEQUENCE [LARGE SCALE GENOMIC DNA]</scope>
    <source>
        <strain evidence="2">MPipKuh1</strain>
        <tissue evidence="2">Flight muscle</tissue>
    </source>
</reference>